<dbReference type="HOGENOM" id="CLU_122743_0_0_0"/>
<dbReference type="eggNOG" id="ENOG5032V2X">
    <property type="taxonomic scope" value="Bacteria"/>
</dbReference>
<dbReference type="EMBL" id="AXZF01000010">
    <property type="protein sequence ID" value="ERT69860.1"/>
    <property type="molecule type" value="Genomic_DNA"/>
</dbReference>
<accession>U7VEB4</accession>
<sequence length="182" mass="20975">MKKNIVLIVFMTIFSMSFSEIKVKIVEPLRFRDINHTEVGPNQVVAVSHVEIYTTDKEKDLGKRITFKFPNFINMTNRKKWVKVEKVGMDRKQNEIILENERELVKFYAILDRRELDRGESIEVIEGEYVGQLPIIMGVYSLVNVNTKPVEPTPDNENLADKPQILPVFPDEMPNKNVGGGL</sequence>
<dbReference type="AlphaFoldDB" id="U7VEB4"/>
<evidence type="ECO:0000313" key="1">
    <source>
        <dbReference type="EMBL" id="ERT69860.1"/>
    </source>
</evidence>
<organism evidence="1 2">
    <name type="scientific">Cetobacterium somerae ATCC BAA-474</name>
    <dbReference type="NCBI Taxonomy" id="1319815"/>
    <lineage>
        <taxon>Bacteria</taxon>
        <taxon>Fusobacteriati</taxon>
        <taxon>Fusobacteriota</taxon>
        <taxon>Fusobacteriia</taxon>
        <taxon>Fusobacteriales</taxon>
        <taxon>Fusobacteriaceae</taxon>
        <taxon>Cetobacterium</taxon>
    </lineage>
</organism>
<comment type="caution">
    <text evidence="1">The sequence shown here is derived from an EMBL/GenBank/DDBJ whole genome shotgun (WGS) entry which is preliminary data.</text>
</comment>
<reference evidence="1 2" key="1">
    <citation type="submission" date="2013-08" db="EMBL/GenBank/DDBJ databases">
        <authorList>
            <person name="Weinstock G."/>
            <person name="Sodergren E."/>
            <person name="Wylie T."/>
            <person name="Fulton L."/>
            <person name="Fulton R."/>
            <person name="Fronick C."/>
            <person name="O'Laughlin M."/>
            <person name="Godfrey J."/>
            <person name="Miner T."/>
            <person name="Herter B."/>
            <person name="Appelbaum E."/>
            <person name="Cordes M."/>
            <person name="Lek S."/>
            <person name="Wollam A."/>
            <person name="Pepin K.H."/>
            <person name="Palsikar V.B."/>
            <person name="Mitreva M."/>
            <person name="Wilson R.K."/>
        </authorList>
    </citation>
    <scope>NUCLEOTIDE SEQUENCE [LARGE SCALE GENOMIC DNA]</scope>
    <source>
        <strain evidence="1 2">ATCC BAA-474</strain>
    </source>
</reference>
<keyword evidence="2" id="KW-1185">Reference proteome</keyword>
<dbReference type="Proteomes" id="UP000017081">
    <property type="component" value="Unassembled WGS sequence"/>
</dbReference>
<evidence type="ECO:0000313" key="2">
    <source>
        <dbReference type="Proteomes" id="UP000017081"/>
    </source>
</evidence>
<dbReference type="STRING" id="1319815.HMPREF0202_00222"/>
<name>U7VEB4_9FUSO</name>
<proteinExistence type="predicted"/>
<gene>
    <name evidence="1" type="ORF">HMPREF0202_00222</name>
</gene>
<dbReference type="RefSeq" id="WP_023049771.1">
    <property type="nucleotide sequence ID" value="NZ_CP173070.2"/>
</dbReference>
<protein>
    <submittedName>
        <fullName evidence="1">Uncharacterized protein</fullName>
    </submittedName>
</protein>